<keyword evidence="8" id="KW-1185">Reference proteome</keyword>
<dbReference type="PANTHER" id="PTHR42788:SF13">
    <property type="entry name" value="ALIPHATIC SULFONATES IMPORT ATP-BINDING PROTEIN SSUB"/>
    <property type="match status" value="1"/>
</dbReference>
<evidence type="ECO:0000256" key="4">
    <source>
        <dbReference type="ARBA" id="ARBA00022741"/>
    </source>
</evidence>
<dbReference type="RefSeq" id="WP_161073972.1">
    <property type="nucleotide sequence ID" value="NZ_CP086370.1"/>
</dbReference>
<dbReference type="InterPro" id="IPR003593">
    <property type="entry name" value="AAA+_ATPase"/>
</dbReference>
<protein>
    <submittedName>
        <fullName evidence="7">ATP-binding cassette domain-containing protein</fullName>
    </submittedName>
</protein>
<evidence type="ECO:0000256" key="1">
    <source>
        <dbReference type="ARBA" id="ARBA00005417"/>
    </source>
</evidence>
<reference evidence="7 8" key="1">
    <citation type="submission" date="2019-12" db="EMBL/GenBank/DDBJ databases">
        <title>Novel species isolated from a subtropical stream in China.</title>
        <authorList>
            <person name="Lu H."/>
        </authorList>
    </citation>
    <scope>NUCLEOTIDE SEQUENCE [LARGE SCALE GENOMIC DNA]</scope>
    <source>
        <strain evidence="7 8">FT127W</strain>
    </source>
</reference>
<dbReference type="Proteomes" id="UP000450676">
    <property type="component" value="Unassembled WGS sequence"/>
</dbReference>
<dbReference type="Pfam" id="PF00005">
    <property type="entry name" value="ABC_tran"/>
    <property type="match status" value="1"/>
</dbReference>
<dbReference type="InterPro" id="IPR027417">
    <property type="entry name" value="P-loop_NTPase"/>
</dbReference>
<dbReference type="EMBL" id="WWCU01000026">
    <property type="protein sequence ID" value="MYN09671.1"/>
    <property type="molecule type" value="Genomic_DNA"/>
</dbReference>
<dbReference type="SUPFAM" id="SSF52540">
    <property type="entry name" value="P-loop containing nucleoside triphosphate hydrolases"/>
    <property type="match status" value="1"/>
</dbReference>
<dbReference type="AlphaFoldDB" id="A0A7X4KPV9"/>
<organism evidence="7 8">
    <name type="scientific">Pseudoduganella aquatica</name>
    <dbReference type="NCBI Taxonomy" id="2660641"/>
    <lineage>
        <taxon>Bacteria</taxon>
        <taxon>Pseudomonadati</taxon>
        <taxon>Pseudomonadota</taxon>
        <taxon>Betaproteobacteria</taxon>
        <taxon>Burkholderiales</taxon>
        <taxon>Oxalobacteraceae</taxon>
        <taxon>Telluria group</taxon>
        <taxon>Pseudoduganella</taxon>
    </lineage>
</organism>
<evidence type="ECO:0000256" key="3">
    <source>
        <dbReference type="ARBA" id="ARBA00022475"/>
    </source>
</evidence>
<dbReference type="InterPro" id="IPR050166">
    <property type="entry name" value="ABC_transporter_ATP-bind"/>
</dbReference>
<dbReference type="GO" id="GO:0016887">
    <property type="term" value="F:ATP hydrolysis activity"/>
    <property type="evidence" value="ECO:0007669"/>
    <property type="project" value="InterPro"/>
</dbReference>
<dbReference type="GO" id="GO:0005524">
    <property type="term" value="F:ATP binding"/>
    <property type="evidence" value="ECO:0007669"/>
    <property type="project" value="UniProtKB-KW"/>
</dbReference>
<evidence type="ECO:0000256" key="5">
    <source>
        <dbReference type="ARBA" id="ARBA00022840"/>
    </source>
</evidence>
<gene>
    <name evidence="7" type="ORF">GTP77_20325</name>
</gene>
<comment type="similarity">
    <text evidence="1">Belongs to the ABC transporter superfamily.</text>
</comment>
<dbReference type="InterPro" id="IPR018632">
    <property type="entry name" value="AAA-associated_dom_C"/>
</dbReference>
<evidence type="ECO:0000259" key="6">
    <source>
        <dbReference type="PROSITE" id="PS50893"/>
    </source>
</evidence>
<feature type="domain" description="ABC transporter" evidence="6">
    <location>
        <begin position="7"/>
        <end position="242"/>
    </location>
</feature>
<keyword evidence="3" id="KW-1003">Cell membrane</keyword>
<keyword evidence="4" id="KW-0547">Nucleotide-binding</keyword>
<dbReference type="PANTHER" id="PTHR42788">
    <property type="entry name" value="TAURINE IMPORT ATP-BINDING PROTEIN-RELATED"/>
    <property type="match status" value="1"/>
</dbReference>
<name>A0A7X4KPV9_9BURK</name>
<keyword evidence="2" id="KW-0813">Transport</keyword>
<accession>A0A7X4KPV9</accession>
<dbReference type="PROSITE" id="PS50893">
    <property type="entry name" value="ABC_TRANSPORTER_2"/>
    <property type="match status" value="1"/>
</dbReference>
<keyword evidence="5 7" id="KW-0067">ATP-binding</keyword>
<comment type="caution">
    <text evidence="7">The sequence shown here is derived from an EMBL/GenBank/DDBJ whole genome shotgun (WGS) entry which is preliminary data.</text>
</comment>
<dbReference type="InterPro" id="IPR017871">
    <property type="entry name" value="ABC_transporter-like_CS"/>
</dbReference>
<dbReference type="InterPro" id="IPR003439">
    <property type="entry name" value="ABC_transporter-like_ATP-bd"/>
</dbReference>
<dbReference type="PROSITE" id="PS00211">
    <property type="entry name" value="ABC_TRANSPORTER_1"/>
    <property type="match status" value="1"/>
</dbReference>
<dbReference type="Gene3D" id="3.40.50.300">
    <property type="entry name" value="P-loop containing nucleotide triphosphate hydrolases"/>
    <property type="match status" value="1"/>
</dbReference>
<evidence type="ECO:0000313" key="7">
    <source>
        <dbReference type="EMBL" id="MYN09671.1"/>
    </source>
</evidence>
<keyword evidence="3" id="KW-0472">Membrane</keyword>
<dbReference type="SMART" id="SM00382">
    <property type="entry name" value="AAA"/>
    <property type="match status" value="1"/>
</dbReference>
<proteinExistence type="inferred from homology"/>
<evidence type="ECO:0000313" key="8">
    <source>
        <dbReference type="Proteomes" id="UP000450676"/>
    </source>
</evidence>
<dbReference type="CDD" id="cd03293">
    <property type="entry name" value="ABC_NrtD_SsuB_transporters"/>
    <property type="match status" value="1"/>
</dbReference>
<evidence type="ECO:0000256" key="2">
    <source>
        <dbReference type="ARBA" id="ARBA00022448"/>
    </source>
</evidence>
<sequence length="436" mass="47282">MAENILMELAGVGKSFNKADGAPRVILDGVDFSLRKGEIVSLLGKSGSGKSTLLRIMAGLIAADKGRAAYRGAQISGPAGGVAMVFQSFALFPWLTVQQNVELGLEAQGVPPAERERRADEMLELIGLAGFGGALPRELSGGMRQRVGIARALVTNPDVLLMDEAFSALDVLTGETLRNDILDLWDSGRIPTRGILVVSHNIEEAVMMSDRIVILSSDPGRVRHEIAINLPRPRNADSQEVRDLIDEVYGLMTMRSAPAAMPAAPAAGAATPPDYRLPETDISRIESVLELVAAAPFSGRADLPQLAEETELPDEELFPTCEALAMLDLAVVEKGDITLTALGQRYAQADQQQRQELFGQQLLKHVPLAARIHAQLAQADGGSVAEEPFIELLEAMLEAEQAKRTLEIAVEWGRYGEVYEYDFHTRRLMLPERSSL</sequence>
<dbReference type="Pfam" id="PF09821">
    <property type="entry name" value="AAA_assoc_C"/>
    <property type="match status" value="1"/>
</dbReference>